<evidence type="ECO:0000313" key="5">
    <source>
        <dbReference type="Proteomes" id="UP000199062"/>
    </source>
</evidence>
<protein>
    <submittedName>
        <fullName evidence="4">Arylsulfatase A</fullName>
    </submittedName>
</protein>
<dbReference type="PANTHER" id="PTHR42693:SF33">
    <property type="entry name" value="ARYLSULFATASE"/>
    <property type="match status" value="1"/>
</dbReference>
<accession>A0A1I6M756</accession>
<comment type="similarity">
    <text evidence="1">Belongs to the sulfatase family.</text>
</comment>
<feature type="region of interest" description="Disordered" evidence="2">
    <location>
        <begin position="306"/>
        <end position="328"/>
    </location>
</feature>
<dbReference type="OrthoDB" id="3164at2157"/>
<dbReference type="InterPro" id="IPR000917">
    <property type="entry name" value="Sulfatase_N"/>
</dbReference>
<evidence type="ECO:0000256" key="2">
    <source>
        <dbReference type="SAM" id="MobiDB-lite"/>
    </source>
</evidence>
<gene>
    <name evidence="4" type="ORF">SAMN05216559_3899</name>
</gene>
<dbReference type="Pfam" id="PF00884">
    <property type="entry name" value="Sulfatase"/>
    <property type="match status" value="1"/>
</dbReference>
<dbReference type="Gene3D" id="3.30.1120.10">
    <property type="match status" value="1"/>
</dbReference>
<evidence type="ECO:0000259" key="3">
    <source>
        <dbReference type="Pfam" id="PF00884"/>
    </source>
</evidence>
<dbReference type="RefSeq" id="WP_089818865.1">
    <property type="nucleotide sequence ID" value="NZ_FOZK01000005.1"/>
</dbReference>
<feature type="domain" description="Sulfatase N-terminal" evidence="3">
    <location>
        <begin position="3"/>
        <end position="345"/>
    </location>
</feature>
<dbReference type="GO" id="GO:0004065">
    <property type="term" value="F:arylsulfatase activity"/>
    <property type="evidence" value="ECO:0007669"/>
    <property type="project" value="TreeGrafter"/>
</dbReference>
<dbReference type="Proteomes" id="UP000199062">
    <property type="component" value="Unassembled WGS sequence"/>
</dbReference>
<proteinExistence type="inferred from homology"/>
<dbReference type="CDD" id="cd16148">
    <property type="entry name" value="sulfatase_like"/>
    <property type="match status" value="1"/>
</dbReference>
<organism evidence="4 5">
    <name type="scientific">Halomicrobium zhouii</name>
    <dbReference type="NCBI Taxonomy" id="767519"/>
    <lineage>
        <taxon>Archaea</taxon>
        <taxon>Methanobacteriati</taxon>
        <taxon>Methanobacteriota</taxon>
        <taxon>Stenosarchaea group</taxon>
        <taxon>Halobacteria</taxon>
        <taxon>Halobacteriales</taxon>
        <taxon>Haloarculaceae</taxon>
        <taxon>Halomicrobium</taxon>
    </lineage>
</organism>
<dbReference type="EMBL" id="FOZK01000005">
    <property type="protein sequence ID" value="SFS11575.1"/>
    <property type="molecule type" value="Genomic_DNA"/>
</dbReference>
<evidence type="ECO:0000256" key="1">
    <source>
        <dbReference type="ARBA" id="ARBA00008779"/>
    </source>
</evidence>
<sequence>MRDVVLVTVDSLRADHVGWQGYDRETTPNLDELADEARVFSRAFAHACSTRPSFPSILTSSYALMYGGFERLSADRTTLAEALSRGGYRTAGFHSNLYLSADFGYDRGFDAFYDSRTDPSVTAKARNAVKRNLDSDGLVYRTLQGLFNATEKRTGIEVGSPYVDAAELTDLALEWVRDEAEEGPRFLWVHYMDVHHPYVPPADYQRRFRDDPVSDRDAVQLRRKMLEAPEDVTDGERQTLLDLYDAEIAYVDREVDRLLEAVRSAWGDDTVVAFTADHGEEFADHGGFSHSATFYDEVLHVPFLLADGTSGEPDRTNEQPDGTSGESDDLVGLLDLAPTLVDCAGLARPDAFEGSSLLDDDFDRSEVIAEWADTDPESEARRYAIRSEDWKYVRLDDGTERLFALPSDPGERNDVVDAMPEVADEFRARLRDHRKLLAETNRDLGDVRMEEDVAERLRLLGYQE</sequence>
<dbReference type="Gene3D" id="3.40.720.10">
    <property type="entry name" value="Alkaline Phosphatase, subunit A"/>
    <property type="match status" value="1"/>
</dbReference>
<dbReference type="STRING" id="767519.SAMN05216559_3899"/>
<dbReference type="InterPro" id="IPR050738">
    <property type="entry name" value="Sulfatase"/>
</dbReference>
<keyword evidence="5" id="KW-1185">Reference proteome</keyword>
<dbReference type="SUPFAM" id="SSF53649">
    <property type="entry name" value="Alkaline phosphatase-like"/>
    <property type="match status" value="1"/>
</dbReference>
<name>A0A1I6M756_9EURY</name>
<dbReference type="AlphaFoldDB" id="A0A1I6M756"/>
<dbReference type="InterPro" id="IPR017850">
    <property type="entry name" value="Alkaline_phosphatase_core_sf"/>
</dbReference>
<evidence type="ECO:0000313" key="4">
    <source>
        <dbReference type="EMBL" id="SFS11575.1"/>
    </source>
</evidence>
<reference evidence="4 5" key="1">
    <citation type="submission" date="2016-10" db="EMBL/GenBank/DDBJ databases">
        <authorList>
            <person name="de Groot N.N."/>
        </authorList>
    </citation>
    <scope>NUCLEOTIDE SEQUENCE [LARGE SCALE GENOMIC DNA]</scope>
    <source>
        <strain evidence="4 5">CGMCC 1.10457</strain>
    </source>
</reference>
<dbReference type="PANTHER" id="PTHR42693">
    <property type="entry name" value="ARYLSULFATASE FAMILY MEMBER"/>
    <property type="match status" value="1"/>
</dbReference>